<comment type="similarity">
    <text evidence="5">Belongs to the archaeal SPP-like hydrolase family.</text>
</comment>
<evidence type="ECO:0000313" key="8">
    <source>
        <dbReference type="Proteomes" id="UP000009231"/>
    </source>
</evidence>
<gene>
    <name evidence="7" type="ordered locus">MSWAN_0383</name>
</gene>
<dbReference type="SFLD" id="SFLDS00003">
    <property type="entry name" value="Haloacid_Dehalogenase"/>
    <property type="match status" value="1"/>
</dbReference>
<dbReference type="EMBL" id="CP002772">
    <property type="protein sequence ID" value="AEG17426.1"/>
    <property type="molecule type" value="Genomic_DNA"/>
</dbReference>
<comment type="cofactor">
    <cofactor evidence="5">
        <name>Mg(2+)</name>
        <dbReference type="ChEBI" id="CHEBI:18420"/>
    </cofactor>
</comment>
<keyword evidence="2 5" id="KW-0378">Hydrolase</keyword>
<proteinExistence type="inferred from homology"/>
<dbReference type="NCBIfam" id="TIGR01482">
    <property type="entry name" value="SPP-subfamily"/>
    <property type="match status" value="1"/>
</dbReference>
<keyword evidence="1 5" id="KW-0479">Metal-binding</keyword>
<protein>
    <recommendedName>
        <fullName evidence="5 6">Phosphoglycolate phosphatase</fullName>
        <shortName evidence="5">PGP</shortName>
        <shortName evidence="5">PGPase</shortName>
        <ecNumber evidence="5 6">3.1.3.18</ecNumber>
    </recommendedName>
</protein>
<dbReference type="KEGG" id="mew:MSWAN_0383"/>
<dbReference type="Proteomes" id="UP000009231">
    <property type="component" value="Chromosome"/>
</dbReference>
<name>F6D3K9_METPW</name>
<dbReference type="eggNOG" id="arCOG01213">
    <property type="taxonomic scope" value="Archaea"/>
</dbReference>
<dbReference type="SFLD" id="SFLDG01140">
    <property type="entry name" value="C2.B:_Phosphomannomutase_and_P"/>
    <property type="match status" value="1"/>
</dbReference>
<sequence length="221" mass="23855">MIKAVAIDVDGTITDKRRRLCTSSITAIHKVEGIGIPVIIVTGNIMCSTNMISILLGTSGGFVAENGGVIESCRGKKILGNIEKCQKAYEILKSKLDVKKVDYSDQRFSEIALTRDIPSDIVKKSLKNVDVEVYDSKFAIHLTDPAVNKGSSLKIVADDMGIKTSEILAIGDGENDIDFLKVAGVKVAVANADEELKSIADYVTEKSYGNGVEEAIERFIV</sequence>
<keyword evidence="8" id="KW-1185">Reference proteome</keyword>
<accession>F6D3K9</accession>
<evidence type="ECO:0000256" key="6">
    <source>
        <dbReference type="NCBIfam" id="TIGR01487"/>
    </source>
</evidence>
<dbReference type="CDD" id="cd07514">
    <property type="entry name" value="HAD_Pase"/>
    <property type="match status" value="1"/>
</dbReference>
<dbReference type="STRING" id="868131.MSWAN_0383"/>
<dbReference type="Gene3D" id="3.40.50.1000">
    <property type="entry name" value="HAD superfamily/HAD-like"/>
    <property type="match status" value="1"/>
</dbReference>
<evidence type="ECO:0000256" key="3">
    <source>
        <dbReference type="ARBA" id="ARBA00022842"/>
    </source>
</evidence>
<feature type="binding site" evidence="5">
    <location>
        <position position="149"/>
    </location>
    <ligand>
        <name>substrate</name>
    </ligand>
</feature>
<reference evidence="7 8" key="1">
    <citation type="journal article" date="2014" name="Int. J. Syst. Evol. Microbiol.">
        <title>Methanobacterium paludis sp. nov. and a novel strain of Methanobacterium lacus isolated from northern peatlands.</title>
        <authorList>
            <person name="Cadillo-Quiroz H."/>
            <person name="Brauer S.L."/>
            <person name="Goodson N."/>
            <person name="Yavitt J.B."/>
            <person name="Zinder S.H."/>
        </authorList>
    </citation>
    <scope>NUCLEOTIDE SEQUENCE [LARGE SCALE GENOMIC DNA]</scope>
    <source>
        <strain evidence="8">DSM 25820 / JCM 18151 / SWAN1</strain>
    </source>
</reference>
<dbReference type="PANTHER" id="PTHR10000:SF8">
    <property type="entry name" value="HAD SUPERFAMILY HYDROLASE-LIKE, TYPE 3"/>
    <property type="match status" value="1"/>
</dbReference>
<dbReference type="HAMAP" id="MF_01419">
    <property type="entry name" value="GPH_hydrolase_arch"/>
    <property type="match status" value="1"/>
</dbReference>
<dbReference type="NCBIfam" id="TIGR01487">
    <property type="entry name" value="Pglycolate_arch"/>
    <property type="match status" value="1"/>
</dbReference>
<dbReference type="Gene3D" id="3.90.1070.10">
    <property type="match status" value="1"/>
</dbReference>
<dbReference type="Pfam" id="PF08282">
    <property type="entry name" value="Hydrolase_3"/>
    <property type="match status" value="2"/>
</dbReference>
<feature type="binding site" evidence="5">
    <location>
        <position position="172"/>
    </location>
    <ligand>
        <name>Mg(2+)</name>
        <dbReference type="ChEBI" id="CHEBI:18420"/>
    </ligand>
</feature>
<dbReference type="GO" id="GO:0000287">
    <property type="term" value="F:magnesium ion binding"/>
    <property type="evidence" value="ECO:0007669"/>
    <property type="project" value="InterPro"/>
</dbReference>
<comment type="catalytic activity">
    <reaction evidence="5">
        <text>2-phosphoglycolate + H2O = glycolate + phosphate</text>
        <dbReference type="Rhea" id="RHEA:14369"/>
        <dbReference type="ChEBI" id="CHEBI:15377"/>
        <dbReference type="ChEBI" id="CHEBI:29805"/>
        <dbReference type="ChEBI" id="CHEBI:43474"/>
        <dbReference type="ChEBI" id="CHEBI:58033"/>
        <dbReference type="EC" id="3.1.3.18"/>
    </reaction>
</comment>
<dbReference type="EC" id="3.1.3.18" evidence="5 6"/>
<dbReference type="GeneID" id="10667867"/>
<keyword evidence="4 5" id="KW-0119">Carbohydrate metabolism</keyword>
<dbReference type="GO" id="GO:0005829">
    <property type="term" value="C:cytosol"/>
    <property type="evidence" value="ECO:0007669"/>
    <property type="project" value="TreeGrafter"/>
</dbReference>
<evidence type="ECO:0000313" key="7">
    <source>
        <dbReference type="EMBL" id="AEG17426.1"/>
    </source>
</evidence>
<evidence type="ECO:0000256" key="2">
    <source>
        <dbReference type="ARBA" id="ARBA00022801"/>
    </source>
</evidence>
<dbReference type="GO" id="GO:0008967">
    <property type="term" value="F:phosphoglycolate phosphatase activity"/>
    <property type="evidence" value="ECO:0007669"/>
    <property type="project" value="UniProtKB-UniRule"/>
</dbReference>
<dbReference type="InterPro" id="IPR036412">
    <property type="entry name" value="HAD-like_sf"/>
</dbReference>
<comment type="function">
    <text evidence="5">Catalyzes the dephosphorylation of 2-phosphoglycolate.</text>
</comment>
<feature type="binding site" evidence="5">
    <location>
        <position position="8"/>
    </location>
    <ligand>
        <name>Mg(2+)</name>
        <dbReference type="ChEBI" id="CHEBI:18420"/>
    </ligand>
</feature>
<evidence type="ECO:0000256" key="1">
    <source>
        <dbReference type="ARBA" id="ARBA00022723"/>
    </source>
</evidence>
<evidence type="ECO:0000256" key="4">
    <source>
        <dbReference type="ARBA" id="ARBA00023277"/>
    </source>
</evidence>
<dbReference type="InterPro" id="IPR006382">
    <property type="entry name" value="PGPase"/>
</dbReference>
<dbReference type="PANTHER" id="PTHR10000">
    <property type="entry name" value="PHOSPHOSERINE PHOSPHATASE"/>
    <property type="match status" value="1"/>
</dbReference>
<dbReference type="AlphaFoldDB" id="F6D3K9"/>
<feature type="binding site" evidence="5">
    <location>
        <position position="176"/>
    </location>
    <ligand>
        <name>Mg(2+)</name>
        <dbReference type="ChEBI" id="CHEBI:18420"/>
    </ligand>
</feature>
<dbReference type="NCBIfam" id="NF002245">
    <property type="entry name" value="PRK01158.1"/>
    <property type="match status" value="1"/>
</dbReference>
<dbReference type="InterPro" id="IPR023214">
    <property type="entry name" value="HAD_sf"/>
</dbReference>
<organism evidence="7 8">
    <name type="scientific">Methanobacterium paludis (strain DSM 25820 / JCM 18151 / SWAN1)</name>
    <dbReference type="NCBI Taxonomy" id="868131"/>
    <lineage>
        <taxon>Archaea</taxon>
        <taxon>Methanobacteriati</taxon>
        <taxon>Methanobacteriota</taxon>
        <taxon>Methanomada group</taxon>
        <taxon>Methanobacteria</taxon>
        <taxon>Methanobacteriales</taxon>
        <taxon>Methanobacteriaceae</taxon>
        <taxon>Methanobacterium</taxon>
    </lineage>
</organism>
<dbReference type="HOGENOM" id="CLU_044146_2_0_2"/>
<evidence type="ECO:0000256" key="5">
    <source>
        <dbReference type="HAMAP-Rule" id="MF_01419"/>
    </source>
</evidence>
<keyword evidence="3 5" id="KW-0460">Magnesium</keyword>
<dbReference type="OrthoDB" id="120822at2157"/>
<dbReference type="SUPFAM" id="SSF56784">
    <property type="entry name" value="HAD-like"/>
    <property type="match status" value="1"/>
</dbReference>
<feature type="binding site" evidence="5">
    <location>
        <position position="10"/>
    </location>
    <ligand>
        <name>Mg(2+)</name>
        <dbReference type="ChEBI" id="CHEBI:18420"/>
    </ligand>
</feature>
<dbReference type="RefSeq" id="WP_013824928.1">
    <property type="nucleotide sequence ID" value="NC_015574.1"/>
</dbReference>
<feature type="active site" description="Nucleophile" evidence="5">
    <location>
        <position position="8"/>
    </location>
</feature>